<protein>
    <recommendedName>
        <fullName evidence="4 11">Phosphoglycerate kinase</fullName>
        <ecNumber evidence="4 11">2.7.2.3</ecNumber>
    </recommendedName>
</protein>
<dbReference type="Pfam" id="PF00162">
    <property type="entry name" value="PGK"/>
    <property type="match status" value="2"/>
</dbReference>
<dbReference type="SUPFAM" id="SSF53748">
    <property type="entry name" value="Phosphoglycerate kinase"/>
    <property type="match status" value="1"/>
</dbReference>
<proteinExistence type="inferred from homology"/>
<evidence type="ECO:0000313" key="13">
    <source>
        <dbReference type="EMBL" id="KAK4350732.1"/>
    </source>
</evidence>
<evidence type="ECO:0000256" key="12">
    <source>
        <dbReference type="RuleBase" id="RU000696"/>
    </source>
</evidence>
<dbReference type="GO" id="GO:0004618">
    <property type="term" value="F:phosphoglycerate kinase activity"/>
    <property type="evidence" value="ECO:0007669"/>
    <property type="project" value="UniProtKB-EC"/>
</dbReference>
<name>A0AAE1RHG4_9SOLA</name>
<sequence length="287" mass="31275">MKKSVESLKEVDLRGKRVLVRVNMNVPMDRNGKITDDTRIRAALPTIKCLIEHRARVILVARLGYPVVNALPEGEVVLLENLRLYKEELFSDDDFASKLASLVDMYVNEAFGTAHGLYASTEGTPFVAIVGGSKLSTKIGLIKSLMDKKVDTLLLGGGIIFTFLKTKGHCVASSLLERNELDVAKSIMAYAGEKNVRLLFPGDVMMADKHGANAMTKIVQTTRIPNDDWMGLDIGPDAIKLLSETLDGAKTIFWNGPTGVYEFDKFAAGTKAIAEKLAELSGKGVTT</sequence>
<dbReference type="PRINTS" id="PR00477">
    <property type="entry name" value="PHGLYCKINASE"/>
</dbReference>
<comment type="catalytic activity">
    <reaction evidence="11">
        <text>(2R)-3-phosphoglycerate + ATP = (2R)-3-phospho-glyceroyl phosphate + ADP</text>
        <dbReference type="Rhea" id="RHEA:14801"/>
        <dbReference type="ChEBI" id="CHEBI:30616"/>
        <dbReference type="ChEBI" id="CHEBI:57604"/>
        <dbReference type="ChEBI" id="CHEBI:58272"/>
        <dbReference type="ChEBI" id="CHEBI:456216"/>
        <dbReference type="EC" id="2.7.2.3"/>
    </reaction>
</comment>
<keyword evidence="6" id="KW-0547">Nucleotide-binding</keyword>
<dbReference type="PANTHER" id="PTHR11406">
    <property type="entry name" value="PHOSPHOGLYCERATE KINASE"/>
    <property type="match status" value="1"/>
</dbReference>
<evidence type="ECO:0000256" key="10">
    <source>
        <dbReference type="ARBA" id="ARBA00023152"/>
    </source>
</evidence>
<evidence type="ECO:0000313" key="14">
    <source>
        <dbReference type="Proteomes" id="UP001291623"/>
    </source>
</evidence>
<evidence type="ECO:0000256" key="11">
    <source>
        <dbReference type="RuleBase" id="RU000532"/>
    </source>
</evidence>
<dbReference type="GO" id="GO:0005524">
    <property type="term" value="F:ATP binding"/>
    <property type="evidence" value="ECO:0007669"/>
    <property type="project" value="UniProtKB-KW"/>
</dbReference>
<keyword evidence="10" id="KW-0324">Glycolysis</keyword>
<keyword evidence="14" id="KW-1185">Reference proteome</keyword>
<dbReference type="EC" id="2.7.2.3" evidence="4 11"/>
<evidence type="ECO:0000256" key="8">
    <source>
        <dbReference type="ARBA" id="ARBA00022840"/>
    </source>
</evidence>
<dbReference type="PANTHER" id="PTHR11406:SF27">
    <property type="entry name" value="PHOSPHOGLYCERATE KINASE 3, CYTOSOLIC"/>
    <property type="match status" value="1"/>
</dbReference>
<keyword evidence="9" id="KW-0460">Magnesium</keyword>
<evidence type="ECO:0000256" key="3">
    <source>
        <dbReference type="ARBA" id="ARBA00008982"/>
    </source>
</evidence>
<reference evidence="13" key="1">
    <citation type="submission" date="2023-12" db="EMBL/GenBank/DDBJ databases">
        <title>Genome assembly of Anisodus tanguticus.</title>
        <authorList>
            <person name="Wang Y.-J."/>
        </authorList>
    </citation>
    <scope>NUCLEOTIDE SEQUENCE</scope>
    <source>
        <strain evidence="13">KB-2021</strain>
        <tissue evidence="13">Leaf</tissue>
    </source>
</reference>
<dbReference type="EMBL" id="JAVYJV010000016">
    <property type="protein sequence ID" value="KAK4350732.1"/>
    <property type="molecule type" value="Genomic_DNA"/>
</dbReference>
<dbReference type="GO" id="GO:0043531">
    <property type="term" value="F:ADP binding"/>
    <property type="evidence" value="ECO:0007669"/>
    <property type="project" value="TreeGrafter"/>
</dbReference>
<comment type="subunit">
    <text evidence="12">Monomer.</text>
</comment>
<evidence type="ECO:0000256" key="7">
    <source>
        <dbReference type="ARBA" id="ARBA00022777"/>
    </source>
</evidence>
<keyword evidence="8" id="KW-0067">ATP-binding</keyword>
<evidence type="ECO:0000256" key="4">
    <source>
        <dbReference type="ARBA" id="ARBA00013061"/>
    </source>
</evidence>
<comment type="pathway">
    <text evidence="2">Carbohydrate degradation; glycolysis; pyruvate from D-glyceraldehyde 3-phosphate: step 2/5.</text>
</comment>
<comment type="similarity">
    <text evidence="3 11">Belongs to the phosphoglycerate kinase family.</text>
</comment>
<keyword evidence="7 11" id="KW-0418">Kinase</keyword>
<evidence type="ECO:0000256" key="6">
    <source>
        <dbReference type="ARBA" id="ARBA00022741"/>
    </source>
</evidence>
<dbReference type="InterPro" id="IPR036043">
    <property type="entry name" value="Phosphoglycerate_kinase_sf"/>
</dbReference>
<dbReference type="GO" id="GO:0006094">
    <property type="term" value="P:gluconeogenesis"/>
    <property type="evidence" value="ECO:0007669"/>
    <property type="project" value="TreeGrafter"/>
</dbReference>
<evidence type="ECO:0000256" key="2">
    <source>
        <dbReference type="ARBA" id="ARBA00004838"/>
    </source>
</evidence>
<organism evidence="13 14">
    <name type="scientific">Anisodus tanguticus</name>
    <dbReference type="NCBI Taxonomy" id="243964"/>
    <lineage>
        <taxon>Eukaryota</taxon>
        <taxon>Viridiplantae</taxon>
        <taxon>Streptophyta</taxon>
        <taxon>Embryophyta</taxon>
        <taxon>Tracheophyta</taxon>
        <taxon>Spermatophyta</taxon>
        <taxon>Magnoliopsida</taxon>
        <taxon>eudicotyledons</taxon>
        <taxon>Gunneridae</taxon>
        <taxon>Pentapetalae</taxon>
        <taxon>asterids</taxon>
        <taxon>lamiids</taxon>
        <taxon>Solanales</taxon>
        <taxon>Solanaceae</taxon>
        <taxon>Solanoideae</taxon>
        <taxon>Hyoscyameae</taxon>
        <taxon>Anisodus</taxon>
    </lineage>
</organism>
<keyword evidence="5 11" id="KW-0808">Transferase</keyword>
<comment type="cofactor">
    <cofactor evidence="1">
        <name>Mg(2+)</name>
        <dbReference type="ChEBI" id="CHEBI:18420"/>
    </cofactor>
</comment>
<evidence type="ECO:0000256" key="5">
    <source>
        <dbReference type="ARBA" id="ARBA00022679"/>
    </source>
</evidence>
<evidence type="ECO:0000256" key="1">
    <source>
        <dbReference type="ARBA" id="ARBA00001946"/>
    </source>
</evidence>
<dbReference type="GO" id="GO:0006096">
    <property type="term" value="P:glycolytic process"/>
    <property type="evidence" value="ECO:0007669"/>
    <property type="project" value="UniProtKB-KW"/>
</dbReference>
<dbReference type="InterPro" id="IPR001576">
    <property type="entry name" value="Phosphoglycerate_kinase"/>
</dbReference>
<gene>
    <name evidence="13" type="ORF">RND71_030045</name>
</gene>
<dbReference type="InterPro" id="IPR015824">
    <property type="entry name" value="Phosphoglycerate_kinase_N"/>
</dbReference>
<dbReference type="AlphaFoldDB" id="A0AAE1RHG4"/>
<comment type="caution">
    <text evidence="13">The sequence shown here is derived from an EMBL/GenBank/DDBJ whole genome shotgun (WGS) entry which is preliminary data.</text>
</comment>
<dbReference type="Gene3D" id="3.40.50.1260">
    <property type="entry name" value="Phosphoglycerate kinase, N-terminal domain"/>
    <property type="match status" value="3"/>
</dbReference>
<accession>A0AAE1RHG4</accession>
<dbReference type="FunFam" id="3.40.50.1260:FF:000031">
    <property type="entry name" value="Phosphoglycerate kinase 1"/>
    <property type="match status" value="1"/>
</dbReference>
<dbReference type="GO" id="GO:0005829">
    <property type="term" value="C:cytosol"/>
    <property type="evidence" value="ECO:0007669"/>
    <property type="project" value="TreeGrafter"/>
</dbReference>
<evidence type="ECO:0000256" key="9">
    <source>
        <dbReference type="ARBA" id="ARBA00022842"/>
    </source>
</evidence>
<dbReference type="Proteomes" id="UP001291623">
    <property type="component" value="Unassembled WGS sequence"/>
</dbReference>